<dbReference type="InterPro" id="IPR000014">
    <property type="entry name" value="PAS"/>
</dbReference>
<dbReference type="NCBIfam" id="TIGR00254">
    <property type="entry name" value="GGDEF"/>
    <property type="match status" value="1"/>
</dbReference>
<dbReference type="CDD" id="cd01949">
    <property type="entry name" value="GGDEF"/>
    <property type="match status" value="1"/>
</dbReference>
<feature type="domain" description="PAS" evidence="1">
    <location>
        <begin position="148"/>
        <end position="194"/>
    </location>
</feature>
<dbReference type="EMBL" id="PVZF01000001">
    <property type="protein sequence ID" value="PRY17986.1"/>
    <property type="molecule type" value="Genomic_DNA"/>
</dbReference>
<dbReference type="Pfam" id="PF00990">
    <property type="entry name" value="GGDEF"/>
    <property type="match status" value="1"/>
</dbReference>
<evidence type="ECO:0000313" key="4">
    <source>
        <dbReference type="Proteomes" id="UP000238083"/>
    </source>
</evidence>
<dbReference type="InterPro" id="IPR013656">
    <property type="entry name" value="PAS_4"/>
</dbReference>
<name>A0A2T0R9Z5_9ACTN</name>
<gene>
    <name evidence="3" type="ORF">CLV37_101230</name>
</gene>
<dbReference type="Pfam" id="PF08447">
    <property type="entry name" value="PAS_3"/>
    <property type="match status" value="1"/>
</dbReference>
<accession>A0A2T0R9Z5</accession>
<dbReference type="InterPro" id="IPR029787">
    <property type="entry name" value="Nucleotide_cyclase"/>
</dbReference>
<dbReference type="PANTHER" id="PTHR44757">
    <property type="entry name" value="DIGUANYLATE CYCLASE DGCP"/>
    <property type="match status" value="1"/>
</dbReference>
<protein>
    <submittedName>
        <fullName evidence="3">PAS domain S-box-containing protein/diguanylate cyclase (GGDEF)-like protein</fullName>
    </submittedName>
</protein>
<dbReference type="SUPFAM" id="SSF55785">
    <property type="entry name" value="PYP-like sensor domain (PAS domain)"/>
    <property type="match status" value="2"/>
</dbReference>
<reference evidence="3 4" key="1">
    <citation type="submission" date="2018-03" db="EMBL/GenBank/DDBJ databases">
        <title>Genomic Encyclopedia of Archaeal and Bacterial Type Strains, Phase II (KMG-II): from individual species to whole genera.</title>
        <authorList>
            <person name="Goeker M."/>
        </authorList>
    </citation>
    <scope>NUCLEOTIDE SEQUENCE [LARGE SCALE GENOMIC DNA]</scope>
    <source>
        <strain evidence="3 4">DSM 19711</strain>
    </source>
</reference>
<dbReference type="OrthoDB" id="23692at2"/>
<dbReference type="NCBIfam" id="TIGR00229">
    <property type="entry name" value="sensory_box"/>
    <property type="match status" value="1"/>
</dbReference>
<dbReference type="SMART" id="SM00267">
    <property type="entry name" value="GGDEF"/>
    <property type="match status" value="1"/>
</dbReference>
<sequence>MTPAAATAVVAAMRVNQQSQVFALDVGGAVVDVPASLALPAERAVVPPAHRVTIAHFVDPRDLEQVLRLWETALADGVGTGVVRAPGTTEQFALAVADARSEHGCLLASLTPLGVAAPDRLAGRTVTKVAGELRPRTATLTKSPQALITAVSPRAEALLGFPADALLGHRSTEFLHPDDITTSLDAWMEMLATGTAYRSRVRHRRPDGGWLWIEVLHQPVPGPDGSVVVHADVTDISTEMAALEELRRREQLFRRTLEALPVGLLRLDVTGRVVQVNARFGALLGSAPDLPAGAGLGERLSGCGPDCRRRVLDAVDACLDGGGDGRVQVCVGGDEWSGGQHCSIDVTRLGDDDGEPGVVLVVQDVTEAVRSQRLLARRATTDALTGCLNRSAALAALEADLAADPGPERSPAVVFLDLDGFKGVNDRLGHAVGDGLLVRAGAILRETVAGWAGGADVCRLGGDEFLVVLHRSPDERSVQSLAEELCARLRTGLEAGADLAGHHPLPVGASAGAARAVPGDTTGTLVARADAAMYVAKRAGRRADWSDPAR</sequence>
<comment type="caution">
    <text evidence="3">The sequence shown here is derived from an EMBL/GenBank/DDBJ whole genome shotgun (WGS) entry which is preliminary data.</text>
</comment>
<dbReference type="PROSITE" id="PS50887">
    <property type="entry name" value="GGDEF"/>
    <property type="match status" value="1"/>
</dbReference>
<dbReference type="Gene3D" id="3.30.450.20">
    <property type="entry name" value="PAS domain"/>
    <property type="match status" value="2"/>
</dbReference>
<dbReference type="Pfam" id="PF08448">
    <property type="entry name" value="PAS_4"/>
    <property type="match status" value="1"/>
</dbReference>
<evidence type="ECO:0000259" key="1">
    <source>
        <dbReference type="PROSITE" id="PS50112"/>
    </source>
</evidence>
<dbReference type="CDD" id="cd00130">
    <property type="entry name" value="PAS"/>
    <property type="match status" value="2"/>
</dbReference>
<dbReference type="InterPro" id="IPR000160">
    <property type="entry name" value="GGDEF_dom"/>
</dbReference>
<evidence type="ECO:0000259" key="2">
    <source>
        <dbReference type="PROSITE" id="PS50887"/>
    </source>
</evidence>
<evidence type="ECO:0000313" key="3">
    <source>
        <dbReference type="EMBL" id="PRY17986.1"/>
    </source>
</evidence>
<dbReference type="RefSeq" id="WP_106206162.1">
    <property type="nucleotide sequence ID" value="NZ_PVZF01000001.1"/>
</dbReference>
<feature type="domain" description="GGDEF" evidence="2">
    <location>
        <begin position="409"/>
        <end position="549"/>
    </location>
</feature>
<organism evidence="3 4">
    <name type="scientific">Kineococcus rhizosphaerae</name>
    <dbReference type="NCBI Taxonomy" id="559628"/>
    <lineage>
        <taxon>Bacteria</taxon>
        <taxon>Bacillati</taxon>
        <taxon>Actinomycetota</taxon>
        <taxon>Actinomycetes</taxon>
        <taxon>Kineosporiales</taxon>
        <taxon>Kineosporiaceae</taxon>
        <taxon>Kineococcus</taxon>
    </lineage>
</organism>
<dbReference type="InterPro" id="IPR035965">
    <property type="entry name" value="PAS-like_dom_sf"/>
</dbReference>
<dbReference type="PANTHER" id="PTHR44757:SF2">
    <property type="entry name" value="BIOFILM ARCHITECTURE MAINTENANCE PROTEIN MBAA"/>
    <property type="match status" value="1"/>
</dbReference>
<dbReference type="Proteomes" id="UP000238083">
    <property type="component" value="Unassembled WGS sequence"/>
</dbReference>
<feature type="domain" description="PAS" evidence="1">
    <location>
        <begin position="249"/>
        <end position="322"/>
    </location>
</feature>
<keyword evidence="4" id="KW-1185">Reference proteome</keyword>
<dbReference type="InterPro" id="IPR043128">
    <property type="entry name" value="Rev_trsase/Diguanyl_cyclase"/>
</dbReference>
<proteinExistence type="predicted"/>
<dbReference type="SMART" id="SM00091">
    <property type="entry name" value="PAS"/>
    <property type="match status" value="2"/>
</dbReference>
<dbReference type="InterPro" id="IPR013655">
    <property type="entry name" value="PAS_fold_3"/>
</dbReference>
<dbReference type="PROSITE" id="PS50112">
    <property type="entry name" value="PAS"/>
    <property type="match status" value="2"/>
</dbReference>
<dbReference type="Gene3D" id="3.30.70.270">
    <property type="match status" value="1"/>
</dbReference>
<dbReference type="InterPro" id="IPR052155">
    <property type="entry name" value="Biofilm_reg_signaling"/>
</dbReference>
<dbReference type="AlphaFoldDB" id="A0A2T0R9Z5"/>
<dbReference type="SUPFAM" id="SSF55073">
    <property type="entry name" value="Nucleotide cyclase"/>
    <property type="match status" value="1"/>
</dbReference>